<evidence type="ECO:0008006" key="11">
    <source>
        <dbReference type="Google" id="ProtNLM"/>
    </source>
</evidence>
<accession>A0A0E0M9M0</accession>
<evidence type="ECO:0000256" key="2">
    <source>
        <dbReference type="ARBA" id="ARBA00022692"/>
    </source>
</evidence>
<dbReference type="EnsemblPlants" id="OPUNC10G13950.1">
    <property type="protein sequence ID" value="OPUNC10G13950.1"/>
    <property type="gene ID" value="OPUNC10G13950"/>
</dbReference>
<evidence type="ECO:0000256" key="7">
    <source>
        <dbReference type="RuleBase" id="RU000461"/>
    </source>
</evidence>
<reference evidence="9" key="1">
    <citation type="submission" date="2015-04" db="UniProtKB">
        <authorList>
            <consortium name="EnsemblPlants"/>
        </authorList>
    </citation>
    <scope>IDENTIFICATION</scope>
</reference>
<evidence type="ECO:0000256" key="4">
    <source>
        <dbReference type="ARBA" id="ARBA00022989"/>
    </source>
</evidence>
<proteinExistence type="inferred from homology"/>
<keyword evidence="4" id="KW-1133">Transmembrane helix</keyword>
<reference evidence="9" key="2">
    <citation type="submission" date="2018-05" db="EMBL/GenBank/DDBJ databases">
        <title>OpunRS2 (Oryza punctata Reference Sequence Version 2).</title>
        <authorList>
            <person name="Zhang J."/>
            <person name="Kudrna D."/>
            <person name="Lee S."/>
            <person name="Talag J."/>
            <person name="Welchert J."/>
            <person name="Wing R.A."/>
        </authorList>
    </citation>
    <scope>NUCLEOTIDE SEQUENCE [LARGE SCALE GENOMIC DNA]</scope>
</reference>
<dbReference type="GO" id="GO:0005506">
    <property type="term" value="F:iron ion binding"/>
    <property type="evidence" value="ECO:0007669"/>
    <property type="project" value="InterPro"/>
</dbReference>
<evidence type="ECO:0000256" key="8">
    <source>
        <dbReference type="SAM" id="MobiDB-lite"/>
    </source>
</evidence>
<dbReference type="GO" id="GO:0016709">
    <property type="term" value="F:oxidoreductase activity, acting on paired donors, with incorporation or reduction of molecular oxygen, NAD(P)H as one donor, and incorporation of one atom of oxygen"/>
    <property type="evidence" value="ECO:0007669"/>
    <property type="project" value="TreeGrafter"/>
</dbReference>
<protein>
    <recommendedName>
        <fullName evidence="11">Cytochrome P450</fullName>
    </recommendedName>
</protein>
<dbReference type="GO" id="GO:0016020">
    <property type="term" value="C:membrane"/>
    <property type="evidence" value="ECO:0007669"/>
    <property type="project" value="UniProtKB-SubCell"/>
</dbReference>
<keyword evidence="2" id="KW-0812">Transmembrane</keyword>
<keyword evidence="3 6" id="KW-0479">Metal-binding</keyword>
<evidence type="ECO:0000256" key="6">
    <source>
        <dbReference type="PIRSR" id="PIRSR602401-1"/>
    </source>
</evidence>
<dbReference type="Gene3D" id="1.10.630.10">
    <property type="entry name" value="Cytochrome P450"/>
    <property type="match status" value="1"/>
</dbReference>
<dbReference type="InterPro" id="IPR017972">
    <property type="entry name" value="Cyt_P450_CS"/>
</dbReference>
<feature type="binding site" description="axial binding residue" evidence="6">
    <location>
        <position position="424"/>
    </location>
    <ligand>
        <name>heme</name>
        <dbReference type="ChEBI" id="CHEBI:30413"/>
    </ligand>
    <ligandPart>
        <name>Fe</name>
        <dbReference type="ChEBI" id="CHEBI:18248"/>
    </ligandPart>
</feature>
<dbReference type="Proteomes" id="UP000026962">
    <property type="component" value="Chromosome 10"/>
</dbReference>
<dbReference type="InterPro" id="IPR051103">
    <property type="entry name" value="Plant_metabolite_P450s"/>
</dbReference>
<comment type="similarity">
    <text evidence="7">Belongs to the cytochrome P450 family.</text>
</comment>
<keyword evidence="5" id="KW-0472">Membrane</keyword>
<keyword evidence="7" id="KW-0503">Monooxygenase</keyword>
<keyword evidence="6 7" id="KW-0349">Heme</keyword>
<dbReference type="InterPro" id="IPR002401">
    <property type="entry name" value="Cyt_P450_E_grp-I"/>
</dbReference>
<feature type="region of interest" description="Disordered" evidence="8">
    <location>
        <begin position="607"/>
        <end position="644"/>
    </location>
</feature>
<dbReference type="Pfam" id="PF00067">
    <property type="entry name" value="p450"/>
    <property type="match status" value="1"/>
</dbReference>
<dbReference type="SUPFAM" id="SSF48264">
    <property type="entry name" value="Cytochrome P450"/>
    <property type="match status" value="1"/>
</dbReference>
<comment type="cofactor">
    <cofactor evidence="6">
        <name>heme</name>
        <dbReference type="ChEBI" id="CHEBI:30413"/>
    </cofactor>
</comment>
<dbReference type="PRINTS" id="PR00385">
    <property type="entry name" value="P450"/>
</dbReference>
<organism evidence="9">
    <name type="scientific">Oryza punctata</name>
    <name type="common">Red rice</name>
    <dbReference type="NCBI Taxonomy" id="4537"/>
    <lineage>
        <taxon>Eukaryota</taxon>
        <taxon>Viridiplantae</taxon>
        <taxon>Streptophyta</taxon>
        <taxon>Embryophyta</taxon>
        <taxon>Tracheophyta</taxon>
        <taxon>Spermatophyta</taxon>
        <taxon>Magnoliopsida</taxon>
        <taxon>Liliopsida</taxon>
        <taxon>Poales</taxon>
        <taxon>Poaceae</taxon>
        <taxon>BOP clade</taxon>
        <taxon>Oryzoideae</taxon>
        <taxon>Oryzeae</taxon>
        <taxon>Oryzinae</taxon>
        <taxon>Oryza</taxon>
    </lineage>
</organism>
<feature type="compositionally biased region" description="Basic and acidic residues" evidence="8">
    <location>
        <begin position="607"/>
        <end position="618"/>
    </location>
</feature>
<dbReference type="PROSITE" id="PS00086">
    <property type="entry name" value="CYTOCHROME_P450"/>
    <property type="match status" value="1"/>
</dbReference>
<feature type="compositionally biased region" description="Basic and acidic residues" evidence="8">
    <location>
        <begin position="625"/>
        <end position="635"/>
    </location>
</feature>
<evidence type="ECO:0000313" key="10">
    <source>
        <dbReference type="Proteomes" id="UP000026962"/>
    </source>
</evidence>
<dbReference type="AlphaFoldDB" id="A0A0E0M9M0"/>
<dbReference type="HOGENOM" id="CLU_001570_10_1_1"/>
<feature type="region of interest" description="Disordered" evidence="8">
    <location>
        <begin position="572"/>
        <end position="594"/>
    </location>
</feature>
<dbReference type="STRING" id="4537.A0A0E0M9M0"/>
<evidence type="ECO:0000256" key="1">
    <source>
        <dbReference type="ARBA" id="ARBA00004167"/>
    </source>
</evidence>
<keyword evidence="7" id="KW-0560">Oxidoreductase</keyword>
<evidence type="ECO:0000256" key="5">
    <source>
        <dbReference type="ARBA" id="ARBA00023136"/>
    </source>
</evidence>
<sequence length="644" mass="72109">MEVSSLLPHAVSLFAVSMARLMIAVLCIVRRWPWKTAAISREAVLRLLGVRLGDVPTTVIRDGAVAVDALVRRADAFSDRPAGGGATSIVSGGRAHNINTVPHGPLWVALRRNLTSEAFHPVRGLARAAPHRARALAALVADISASASAARSGGGGPGVVVPVPVRDCLYAALFALNVATCFGDGVDGELVDAMRAAQQEFLRFLPLARVFSTFQNAARLVYPDRWKQLLRHRRRQEEMYLPLIRAREEQRRTRGTTPPPPTYVDTLLDLEVPADGDRRRRKLSDGEMVGLVSEYLGAATGTVVAQLEWTLANLVRRPDIQTRLRGEVEAAGGEPCAYLRAVVMESLRRHPPVSSVQRHMARDVILGGTHVAQGNVIWTSPEEFSPERFMADGEGVGVRLAIGSKEEASKSVKMMPFGAGRRTCPGMGYAILHLEYFLANLVMAFEWRQVPGEEVDLTADHGFITTTLHPLRALVVPRRTLCLRRMKSALPLSSCLHQISDDWDSYGQRYWMCRNYSYSPEKPKPVPKGRKGKAKIPVKEPEVPPPICDFVEWIDKEMSEFDKRLIKNWRERQEEREERQRQRAAKEKAEREMREELELRELARLNREKEERVEDRSRKLARAQRAKDAGSEAARKGKYPRCTQ</sequence>
<dbReference type="InterPro" id="IPR036396">
    <property type="entry name" value="Cyt_P450_sf"/>
</dbReference>
<comment type="subcellular location">
    <subcellularLocation>
        <location evidence="1">Membrane</location>
        <topology evidence="1">Single-pass membrane protein</topology>
    </subcellularLocation>
</comment>
<dbReference type="GO" id="GO:0020037">
    <property type="term" value="F:heme binding"/>
    <property type="evidence" value="ECO:0007669"/>
    <property type="project" value="InterPro"/>
</dbReference>
<evidence type="ECO:0000256" key="3">
    <source>
        <dbReference type="ARBA" id="ARBA00022723"/>
    </source>
</evidence>
<dbReference type="PANTHER" id="PTHR24298:SF366">
    <property type="entry name" value="OS06G0328900 PROTEIN"/>
    <property type="match status" value="1"/>
</dbReference>
<dbReference type="PRINTS" id="PR00463">
    <property type="entry name" value="EP450I"/>
</dbReference>
<keyword evidence="6 7" id="KW-0408">Iron</keyword>
<dbReference type="InterPro" id="IPR001128">
    <property type="entry name" value="Cyt_P450"/>
</dbReference>
<name>A0A0E0M9M0_ORYPU</name>
<dbReference type="eggNOG" id="KOG0156">
    <property type="taxonomic scope" value="Eukaryota"/>
</dbReference>
<dbReference type="PANTHER" id="PTHR24298">
    <property type="entry name" value="FLAVONOID 3'-MONOOXYGENASE-RELATED"/>
    <property type="match status" value="1"/>
</dbReference>
<dbReference type="Gramene" id="OPUNC10G13950.1">
    <property type="protein sequence ID" value="OPUNC10G13950.1"/>
    <property type="gene ID" value="OPUNC10G13950"/>
</dbReference>
<keyword evidence="10" id="KW-1185">Reference proteome</keyword>
<evidence type="ECO:0000313" key="9">
    <source>
        <dbReference type="EnsemblPlants" id="OPUNC10G13950.1"/>
    </source>
</evidence>